<dbReference type="NCBIfam" id="TIGR00782">
    <property type="entry name" value="ccoP"/>
    <property type="match status" value="1"/>
</dbReference>
<dbReference type="InterPro" id="IPR004678">
    <property type="entry name" value="Cyt_c_oxidase_cbb3_su3"/>
</dbReference>
<name>A0ABR6ZNQ1_9BURK</name>
<evidence type="ECO:0000256" key="8">
    <source>
        <dbReference type="ARBA" id="ARBA00022660"/>
    </source>
</evidence>
<keyword evidence="12 19" id="KW-0375">Hydrogen ion transport</keyword>
<evidence type="ECO:0000256" key="17">
    <source>
        <dbReference type="ARBA" id="ARBA00023065"/>
    </source>
</evidence>
<dbReference type="PIRSF" id="PIRSF000006">
    <property type="entry name" value="Cbb3-Cox_fixP"/>
    <property type="match status" value="1"/>
</dbReference>
<evidence type="ECO:0000256" key="18">
    <source>
        <dbReference type="ARBA" id="ARBA00023136"/>
    </source>
</evidence>
<dbReference type="Proteomes" id="UP000650424">
    <property type="component" value="Unassembled WGS sequence"/>
</dbReference>
<comment type="similarity">
    <text evidence="3 19">Belongs to the CcoP / FixP family.</text>
</comment>
<proteinExistence type="inferred from homology"/>
<keyword evidence="7 19" id="KW-0349">Heme</keyword>
<keyword evidence="17 19" id="KW-0406">Ion transport</keyword>
<keyword evidence="5 19" id="KW-1003">Cell membrane</keyword>
<comment type="subcellular location">
    <subcellularLocation>
        <location evidence="1 19">Cell inner membrane</location>
    </subcellularLocation>
</comment>
<evidence type="ECO:0000313" key="23">
    <source>
        <dbReference type="Proteomes" id="UP000650424"/>
    </source>
</evidence>
<keyword evidence="9 20" id="KW-0812">Transmembrane</keyword>
<evidence type="ECO:0000256" key="16">
    <source>
        <dbReference type="ARBA" id="ARBA00023004"/>
    </source>
</evidence>
<evidence type="ECO:0000256" key="19">
    <source>
        <dbReference type="PIRNR" id="PIRNR000006"/>
    </source>
</evidence>
<comment type="subunit">
    <text evidence="19">Component of the cbb3-type cytochrome c oxidase.</text>
</comment>
<dbReference type="SUPFAM" id="SSF46626">
    <property type="entry name" value="Cytochrome c"/>
    <property type="match status" value="2"/>
</dbReference>
<evidence type="ECO:0000259" key="21">
    <source>
        <dbReference type="PROSITE" id="PS51007"/>
    </source>
</evidence>
<dbReference type="InterPro" id="IPR036909">
    <property type="entry name" value="Cyt_c-like_dom_sf"/>
</dbReference>
<evidence type="ECO:0000256" key="3">
    <source>
        <dbReference type="ARBA" id="ARBA00006113"/>
    </source>
</evidence>
<evidence type="ECO:0000256" key="12">
    <source>
        <dbReference type="ARBA" id="ARBA00022781"/>
    </source>
</evidence>
<evidence type="ECO:0000256" key="2">
    <source>
        <dbReference type="ARBA" id="ARBA00004673"/>
    </source>
</evidence>
<dbReference type="RefSeq" id="WP_186946723.1">
    <property type="nucleotide sequence ID" value="NZ_JACOGF010000003.1"/>
</dbReference>
<organism evidence="22 23">
    <name type="scientific">Undibacterium hunanense</name>
    <dbReference type="NCBI Taxonomy" id="2762292"/>
    <lineage>
        <taxon>Bacteria</taxon>
        <taxon>Pseudomonadati</taxon>
        <taxon>Pseudomonadota</taxon>
        <taxon>Betaproteobacteria</taxon>
        <taxon>Burkholderiales</taxon>
        <taxon>Oxalobacteraceae</taxon>
        <taxon>Undibacterium</taxon>
    </lineage>
</organism>
<dbReference type="InterPro" id="IPR032858">
    <property type="entry name" value="CcoP_N"/>
</dbReference>
<comment type="cofactor">
    <cofactor evidence="19">
        <name>heme c</name>
        <dbReference type="ChEBI" id="CHEBI:61717"/>
    </cofactor>
    <text evidence="19">Binds 2 heme C groups per subunit.</text>
</comment>
<reference evidence="22 23" key="1">
    <citation type="submission" date="2020-08" db="EMBL/GenBank/DDBJ databases">
        <title>Novel species isolated from subtropical streams in China.</title>
        <authorList>
            <person name="Lu H."/>
        </authorList>
    </citation>
    <scope>NUCLEOTIDE SEQUENCE [LARGE SCALE GENOMIC DNA]</scope>
    <source>
        <strain evidence="22 23">CY18W</strain>
    </source>
</reference>
<sequence length="345" mass="36940">MADFFSEWWSTGIAIIVALSMLACVLLLWSQSKVKVKIGSNGKPLPAETTGHVWDGDLMEQNNPLPKWWMWLFYLTVIYSAGYLVVYPGFGKWQGTFGWSQAGAYEKEMKDGEAQYGPIFNKYLAMDIKAVAKDPQAREIGQRLFLNTCAQCHGSDAQGGKGYPNLTDTDWLYGGDPQTILATIREGRHGQMPPMGAVLGTDDDVRNVANYVLSLSESAHDPIKAAIGKSKFAACAACHGGNGKGNQALGAPNLTDKVWLYGGGIETVMETINKGRNNQMPAHKSLLSEGKIHLLAAYVWGLSNSGVTAQVSSADTGSIQQIATTSAPVAASNAVSASELASSAK</sequence>
<dbReference type="PROSITE" id="PS51007">
    <property type="entry name" value="CYTC"/>
    <property type="match status" value="2"/>
</dbReference>
<protein>
    <recommendedName>
        <fullName evidence="19">Cbb3-type cytochrome c oxidase subunit</fullName>
    </recommendedName>
</protein>
<keyword evidence="18 19" id="KW-0472">Membrane</keyword>
<keyword evidence="6 19" id="KW-0997">Cell inner membrane</keyword>
<keyword evidence="8 19" id="KW-0679">Respiratory chain</keyword>
<dbReference type="PANTHER" id="PTHR33751:SF1">
    <property type="entry name" value="CBB3-TYPE CYTOCHROME C OXIDASE SUBUNIT FIXP"/>
    <property type="match status" value="1"/>
</dbReference>
<comment type="caution">
    <text evidence="22">The sequence shown here is derived from an EMBL/GenBank/DDBJ whole genome shotgun (WGS) entry which is preliminary data.</text>
</comment>
<feature type="transmembrane region" description="Helical" evidence="20">
    <location>
        <begin position="12"/>
        <end position="29"/>
    </location>
</feature>
<keyword evidence="11" id="KW-0677">Repeat</keyword>
<feature type="domain" description="Cytochrome c" evidence="21">
    <location>
        <begin position="223"/>
        <end position="303"/>
    </location>
</feature>
<evidence type="ECO:0000256" key="5">
    <source>
        <dbReference type="ARBA" id="ARBA00022475"/>
    </source>
</evidence>
<keyword evidence="15 19" id="KW-0560">Oxidoreductase</keyword>
<evidence type="ECO:0000256" key="6">
    <source>
        <dbReference type="ARBA" id="ARBA00022519"/>
    </source>
</evidence>
<comment type="function">
    <text evidence="19">C-type cytochrome. Part of the cbb3-type cytochrome c oxidase complex.</text>
</comment>
<evidence type="ECO:0000256" key="14">
    <source>
        <dbReference type="ARBA" id="ARBA00022989"/>
    </source>
</evidence>
<evidence type="ECO:0000256" key="9">
    <source>
        <dbReference type="ARBA" id="ARBA00022692"/>
    </source>
</evidence>
<keyword evidence="13 19" id="KW-0249">Electron transport</keyword>
<evidence type="ECO:0000256" key="10">
    <source>
        <dbReference type="ARBA" id="ARBA00022723"/>
    </source>
</evidence>
<comment type="pathway">
    <text evidence="2 19">Energy metabolism; oxidative phosphorylation.</text>
</comment>
<evidence type="ECO:0000256" key="20">
    <source>
        <dbReference type="SAM" id="Phobius"/>
    </source>
</evidence>
<evidence type="ECO:0000256" key="7">
    <source>
        <dbReference type="ARBA" id="ARBA00022617"/>
    </source>
</evidence>
<feature type="transmembrane region" description="Helical" evidence="20">
    <location>
        <begin position="68"/>
        <end position="90"/>
    </location>
</feature>
<evidence type="ECO:0000256" key="15">
    <source>
        <dbReference type="ARBA" id="ARBA00023002"/>
    </source>
</evidence>
<evidence type="ECO:0000256" key="1">
    <source>
        <dbReference type="ARBA" id="ARBA00004533"/>
    </source>
</evidence>
<keyword evidence="23" id="KW-1185">Reference proteome</keyword>
<dbReference type="PANTHER" id="PTHR33751">
    <property type="entry name" value="CBB3-TYPE CYTOCHROME C OXIDASE SUBUNIT FIXP"/>
    <property type="match status" value="1"/>
</dbReference>
<evidence type="ECO:0000256" key="13">
    <source>
        <dbReference type="ARBA" id="ARBA00022982"/>
    </source>
</evidence>
<dbReference type="EMBL" id="JACOGF010000003">
    <property type="protein sequence ID" value="MBC3917515.1"/>
    <property type="molecule type" value="Genomic_DNA"/>
</dbReference>
<keyword evidence="4 19" id="KW-0813">Transport</keyword>
<keyword evidence="10 19" id="KW-0479">Metal-binding</keyword>
<dbReference type="Gene3D" id="1.10.760.10">
    <property type="entry name" value="Cytochrome c-like domain"/>
    <property type="match status" value="2"/>
</dbReference>
<dbReference type="Gene3D" id="6.10.280.130">
    <property type="match status" value="1"/>
</dbReference>
<accession>A0ABR6ZNQ1</accession>
<dbReference type="InterPro" id="IPR050597">
    <property type="entry name" value="Cytochrome_c_Oxidase_Subunit"/>
</dbReference>
<dbReference type="InterPro" id="IPR009056">
    <property type="entry name" value="Cyt_c-like_dom"/>
</dbReference>
<evidence type="ECO:0000313" key="22">
    <source>
        <dbReference type="EMBL" id="MBC3917515.1"/>
    </source>
</evidence>
<dbReference type="Pfam" id="PF14715">
    <property type="entry name" value="FixP_N"/>
    <property type="match status" value="1"/>
</dbReference>
<keyword evidence="16 19" id="KW-0408">Iron</keyword>
<evidence type="ECO:0000256" key="11">
    <source>
        <dbReference type="ARBA" id="ARBA00022737"/>
    </source>
</evidence>
<dbReference type="InterPro" id="IPR038414">
    <property type="entry name" value="CcoP_N_sf"/>
</dbReference>
<gene>
    <name evidence="22" type="primary">ccoP</name>
    <name evidence="22" type="ORF">H8L32_08525</name>
</gene>
<evidence type="ECO:0000256" key="4">
    <source>
        <dbReference type="ARBA" id="ARBA00022448"/>
    </source>
</evidence>
<dbReference type="Pfam" id="PF13442">
    <property type="entry name" value="Cytochrome_CBB3"/>
    <property type="match status" value="2"/>
</dbReference>
<feature type="domain" description="Cytochrome c" evidence="21">
    <location>
        <begin position="136"/>
        <end position="216"/>
    </location>
</feature>
<keyword evidence="14 20" id="KW-1133">Transmembrane helix</keyword>